<comment type="caution">
    <text evidence="1">The sequence shown here is derived from an EMBL/GenBank/DDBJ whole genome shotgun (WGS) entry which is preliminary data.</text>
</comment>
<name>A0AAN7C179_9PEZI</name>
<gene>
    <name evidence="1" type="ORF">C8A03DRAFT_38832</name>
</gene>
<sequence length="211" mass="23382">MATHFWTQGTASHSKIAVLGNLGPNYAQEDVVCHAWTAILVEYFVRLLPLGPHSYSIDTQAYRGPNASQPNQHKPDVVVVKMQTTVNPAAGGAPPRTVSRDILWVECKAPNHDTPSGWKDLIEEASDRLVDAHPNRMLFLIVGIGLKWMIFKWDPIGGANASPLQVLADDRALRHQLRYNPNIRGQSHVVAWANSPVPDMIDTTLAYSLDY</sequence>
<dbReference type="Proteomes" id="UP001303760">
    <property type="component" value="Unassembled WGS sequence"/>
</dbReference>
<keyword evidence="2" id="KW-1185">Reference proteome</keyword>
<accession>A0AAN7C179</accession>
<organism evidence="1 2">
    <name type="scientific">Achaetomium macrosporum</name>
    <dbReference type="NCBI Taxonomy" id="79813"/>
    <lineage>
        <taxon>Eukaryota</taxon>
        <taxon>Fungi</taxon>
        <taxon>Dikarya</taxon>
        <taxon>Ascomycota</taxon>
        <taxon>Pezizomycotina</taxon>
        <taxon>Sordariomycetes</taxon>
        <taxon>Sordariomycetidae</taxon>
        <taxon>Sordariales</taxon>
        <taxon>Chaetomiaceae</taxon>
        <taxon>Achaetomium</taxon>
    </lineage>
</organism>
<reference evidence="1" key="2">
    <citation type="submission" date="2023-05" db="EMBL/GenBank/DDBJ databases">
        <authorList>
            <consortium name="Lawrence Berkeley National Laboratory"/>
            <person name="Steindorff A."/>
            <person name="Hensen N."/>
            <person name="Bonometti L."/>
            <person name="Westerberg I."/>
            <person name="Brannstrom I.O."/>
            <person name="Guillou S."/>
            <person name="Cros-Aarteil S."/>
            <person name="Calhoun S."/>
            <person name="Haridas S."/>
            <person name="Kuo A."/>
            <person name="Mondo S."/>
            <person name="Pangilinan J."/>
            <person name="Riley R."/>
            <person name="Labutti K."/>
            <person name="Andreopoulos B."/>
            <person name="Lipzen A."/>
            <person name="Chen C."/>
            <person name="Yanf M."/>
            <person name="Daum C."/>
            <person name="Ng V."/>
            <person name="Clum A."/>
            <person name="Ohm R."/>
            <person name="Martin F."/>
            <person name="Silar P."/>
            <person name="Natvig D."/>
            <person name="Lalanne C."/>
            <person name="Gautier V."/>
            <person name="Ament-Velasquez S.L."/>
            <person name="Kruys A."/>
            <person name="Hutchinson M.I."/>
            <person name="Powell A.J."/>
            <person name="Barry K."/>
            <person name="Miller A.N."/>
            <person name="Grigoriev I.V."/>
            <person name="Debuchy R."/>
            <person name="Gladieux P."/>
            <person name="Thoren M.H."/>
            <person name="Johannesson H."/>
        </authorList>
    </citation>
    <scope>NUCLEOTIDE SEQUENCE</scope>
    <source>
        <strain evidence="1">CBS 532.94</strain>
    </source>
</reference>
<evidence type="ECO:0000313" key="2">
    <source>
        <dbReference type="Proteomes" id="UP001303760"/>
    </source>
</evidence>
<evidence type="ECO:0000313" key="1">
    <source>
        <dbReference type="EMBL" id="KAK4233454.1"/>
    </source>
</evidence>
<dbReference type="EMBL" id="MU860551">
    <property type="protein sequence ID" value="KAK4233454.1"/>
    <property type="molecule type" value="Genomic_DNA"/>
</dbReference>
<proteinExistence type="predicted"/>
<protein>
    <submittedName>
        <fullName evidence="1">Uncharacterized protein</fullName>
    </submittedName>
</protein>
<dbReference type="AlphaFoldDB" id="A0AAN7C179"/>
<reference evidence="1" key="1">
    <citation type="journal article" date="2023" name="Mol. Phylogenet. Evol.">
        <title>Genome-scale phylogeny and comparative genomics of the fungal order Sordariales.</title>
        <authorList>
            <person name="Hensen N."/>
            <person name="Bonometti L."/>
            <person name="Westerberg I."/>
            <person name="Brannstrom I.O."/>
            <person name="Guillou S."/>
            <person name="Cros-Aarteil S."/>
            <person name="Calhoun S."/>
            <person name="Haridas S."/>
            <person name="Kuo A."/>
            <person name="Mondo S."/>
            <person name="Pangilinan J."/>
            <person name="Riley R."/>
            <person name="LaButti K."/>
            <person name="Andreopoulos B."/>
            <person name="Lipzen A."/>
            <person name="Chen C."/>
            <person name="Yan M."/>
            <person name="Daum C."/>
            <person name="Ng V."/>
            <person name="Clum A."/>
            <person name="Steindorff A."/>
            <person name="Ohm R.A."/>
            <person name="Martin F."/>
            <person name="Silar P."/>
            <person name="Natvig D.O."/>
            <person name="Lalanne C."/>
            <person name="Gautier V."/>
            <person name="Ament-Velasquez S.L."/>
            <person name="Kruys A."/>
            <person name="Hutchinson M.I."/>
            <person name="Powell A.J."/>
            <person name="Barry K."/>
            <person name="Miller A.N."/>
            <person name="Grigoriev I.V."/>
            <person name="Debuchy R."/>
            <person name="Gladieux P."/>
            <person name="Hiltunen Thoren M."/>
            <person name="Johannesson H."/>
        </authorList>
    </citation>
    <scope>NUCLEOTIDE SEQUENCE</scope>
    <source>
        <strain evidence="1">CBS 532.94</strain>
    </source>
</reference>